<dbReference type="EMBL" id="KV417548">
    <property type="protein sequence ID" value="KZP21269.1"/>
    <property type="molecule type" value="Genomic_DNA"/>
</dbReference>
<dbReference type="Proteomes" id="UP000076532">
    <property type="component" value="Unassembled WGS sequence"/>
</dbReference>
<dbReference type="AlphaFoldDB" id="A0A166JW05"/>
<protein>
    <submittedName>
        <fullName evidence="1">Uncharacterized protein</fullName>
    </submittedName>
</protein>
<keyword evidence="2" id="KW-1185">Reference proteome</keyword>
<reference evidence="1 2" key="1">
    <citation type="journal article" date="2016" name="Mol. Biol. Evol.">
        <title>Comparative Genomics of Early-Diverging Mushroom-Forming Fungi Provides Insights into the Origins of Lignocellulose Decay Capabilities.</title>
        <authorList>
            <person name="Nagy L.G."/>
            <person name="Riley R."/>
            <person name="Tritt A."/>
            <person name="Adam C."/>
            <person name="Daum C."/>
            <person name="Floudas D."/>
            <person name="Sun H."/>
            <person name="Yadav J.S."/>
            <person name="Pangilinan J."/>
            <person name="Larsson K.H."/>
            <person name="Matsuura K."/>
            <person name="Barry K."/>
            <person name="Labutti K."/>
            <person name="Kuo R."/>
            <person name="Ohm R.A."/>
            <person name="Bhattacharya S.S."/>
            <person name="Shirouzu T."/>
            <person name="Yoshinaga Y."/>
            <person name="Martin F.M."/>
            <person name="Grigoriev I.V."/>
            <person name="Hibbett D.S."/>
        </authorList>
    </citation>
    <scope>NUCLEOTIDE SEQUENCE [LARGE SCALE GENOMIC DNA]</scope>
    <source>
        <strain evidence="1 2">CBS 109695</strain>
    </source>
</reference>
<sequence>MKDEETFDRQLAGAFLKLCFCSTANATPMCIQGGHQEDARQSSRTGVRCSSIFQREQIHPVKDALLHISAPSSVQNLAHTAGRYHIGASQKALIETVSLIHALPMLHFWYDTEVNGAVKIGKQVTFRPELEFRLESWLAPEALG</sequence>
<accession>A0A166JW05</accession>
<gene>
    <name evidence="1" type="ORF">FIBSPDRAFT_508263</name>
</gene>
<evidence type="ECO:0000313" key="1">
    <source>
        <dbReference type="EMBL" id="KZP21269.1"/>
    </source>
</evidence>
<proteinExistence type="predicted"/>
<dbReference type="STRING" id="436010.A0A166JW05"/>
<name>A0A166JW05_9AGAM</name>
<organism evidence="1 2">
    <name type="scientific">Athelia psychrophila</name>
    <dbReference type="NCBI Taxonomy" id="1759441"/>
    <lineage>
        <taxon>Eukaryota</taxon>
        <taxon>Fungi</taxon>
        <taxon>Dikarya</taxon>
        <taxon>Basidiomycota</taxon>
        <taxon>Agaricomycotina</taxon>
        <taxon>Agaricomycetes</taxon>
        <taxon>Agaricomycetidae</taxon>
        <taxon>Atheliales</taxon>
        <taxon>Atheliaceae</taxon>
        <taxon>Athelia</taxon>
    </lineage>
</organism>
<dbReference type="OrthoDB" id="429671at2759"/>
<evidence type="ECO:0000313" key="2">
    <source>
        <dbReference type="Proteomes" id="UP000076532"/>
    </source>
</evidence>